<comment type="caution">
    <text evidence="1">The sequence shown here is derived from an EMBL/GenBank/DDBJ whole genome shotgun (WGS) entry which is preliminary data.</text>
</comment>
<name>A0ABM8PF15_9HYPH</name>
<dbReference type="EMBL" id="CABFWE030000002">
    <property type="protein sequence ID" value="CAD7026144.1"/>
    <property type="molecule type" value="Genomic_DNA"/>
</dbReference>
<protein>
    <submittedName>
        <fullName evidence="1">Uncharacterized protein</fullName>
    </submittedName>
</protein>
<keyword evidence="2" id="KW-1185">Reference proteome</keyword>
<sequence length="206" mass="23551">MAGGTKDVFINCPFDNDFKPSFEALVFAVIGCGFRARCAKEMDDGAETRIDKLYRIIDECRYGIHDLSRTELDVVNRLPRFNMPLELGLFLGAKRFGDETQKSKRCLVLDVEQYRYQMFISDLAGIDITAHEGQPRRIVAIVRDWLVTVSRRRTIPSPDVILDSYDRFVAGLPEIANDAGVAPDQILFADYERMVRAWVKRDHGRT</sequence>
<accession>A0ABM8PF15</accession>
<proteinExistence type="predicted"/>
<organism evidence="1 2">
    <name type="scientific">Pseudorhizobium halotolerans</name>
    <dbReference type="NCBI Taxonomy" id="1233081"/>
    <lineage>
        <taxon>Bacteria</taxon>
        <taxon>Pseudomonadati</taxon>
        <taxon>Pseudomonadota</taxon>
        <taxon>Alphaproteobacteria</taxon>
        <taxon>Hyphomicrobiales</taxon>
        <taxon>Rhizobiaceae</taxon>
        <taxon>Rhizobium/Agrobacterium group</taxon>
        <taxon>Pseudorhizobium</taxon>
    </lineage>
</organism>
<dbReference type="Proteomes" id="UP000601041">
    <property type="component" value="Unassembled WGS sequence"/>
</dbReference>
<dbReference type="RefSeq" id="WP_142586821.1">
    <property type="nucleotide sequence ID" value="NZ_CABFWE030000002.1"/>
</dbReference>
<evidence type="ECO:0000313" key="1">
    <source>
        <dbReference type="EMBL" id="CAD7026144.1"/>
    </source>
</evidence>
<gene>
    <name evidence="1" type="ORF">RHAB21_01246</name>
</gene>
<evidence type="ECO:0000313" key="2">
    <source>
        <dbReference type="Proteomes" id="UP000601041"/>
    </source>
</evidence>
<reference evidence="1 2" key="1">
    <citation type="submission" date="2020-11" db="EMBL/GenBank/DDBJ databases">
        <authorList>
            <person name="Lassalle F."/>
        </authorList>
    </citation>
    <scope>NUCLEOTIDE SEQUENCE [LARGE SCALE GENOMIC DNA]</scope>
    <source>
        <strain evidence="1 2">AB21</strain>
    </source>
</reference>